<evidence type="ECO:0000256" key="5">
    <source>
        <dbReference type="ARBA" id="ARBA00023004"/>
    </source>
</evidence>
<dbReference type="SMART" id="SM00702">
    <property type="entry name" value="P4Hc"/>
    <property type="match status" value="1"/>
</dbReference>
<evidence type="ECO:0000256" key="2">
    <source>
        <dbReference type="ARBA" id="ARBA00022723"/>
    </source>
</evidence>
<dbReference type="InterPro" id="IPR006620">
    <property type="entry name" value="Pro_4_hyd_alph"/>
</dbReference>
<dbReference type="GO" id="GO:0005506">
    <property type="term" value="F:iron ion binding"/>
    <property type="evidence" value="ECO:0007669"/>
    <property type="project" value="InterPro"/>
</dbReference>
<evidence type="ECO:0000256" key="6">
    <source>
        <dbReference type="SAM" id="MobiDB-lite"/>
    </source>
</evidence>
<dbReference type="GO" id="GO:0031418">
    <property type="term" value="F:L-ascorbic acid binding"/>
    <property type="evidence" value="ECO:0007669"/>
    <property type="project" value="InterPro"/>
</dbReference>
<keyword evidence="9" id="KW-1185">Reference proteome</keyword>
<dbReference type="InterPro" id="IPR045054">
    <property type="entry name" value="P4HA-like"/>
</dbReference>
<dbReference type="GO" id="GO:0004656">
    <property type="term" value="F:procollagen-proline 4-dioxygenase activity"/>
    <property type="evidence" value="ECO:0007669"/>
    <property type="project" value="TreeGrafter"/>
</dbReference>
<dbReference type="RefSeq" id="XP_013756948.1">
    <property type="nucleotide sequence ID" value="XM_013901494.1"/>
</dbReference>
<keyword evidence="3" id="KW-0223">Dioxygenase</keyword>
<feature type="region of interest" description="Disordered" evidence="6">
    <location>
        <begin position="432"/>
        <end position="471"/>
    </location>
</feature>
<proteinExistence type="predicted"/>
<evidence type="ECO:0000313" key="9">
    <source>
        <dbReference type="Proteomes" id="UP000054408"/>
    </source>
</evidence>
<comment type="cofactor">
    <cofactor evidence="1">
        <name>L-ascorbate</name>
        <dbReference type="ChEBI" id="CHEBI:38290"/>
    </cofactor>
</comment>
<evidence type="ECO:0000313" key="8">
    <source>
        <dbReference type="EMBL" id="KNC50406.1"/>
    </source>
</evidence>
<keyword evidence="5" id="KW-0408">Iron</keyword>
<protein>
    <submittedName>
        <fullName evidence="8">Prolyl 4-hydroxylase alpha-1 subunit</fullName>
    </submittedName>
</protein>
<sequence length="471" mass="50733">MMGVLESAGVVVRLAYVGGVLAEGESPNFGRTMTLLPLPDGSLPTVEIRSMACESWNAFLRLFDGFDDEDALPANVVLVGEVCNAAGDVVLWSGDGHKIVHDTVMVDNGDVVYMGLGSDQWVWPATESVFDVSLHTPRWIKAHVPDFAPLPLPLQMTPLAARPRLFHVAKLLSVQETWYLRMLGRRAGLAASGVLDGVDTDRRSSRTASLASAELGGDTFLLALRARAQSLLRLDDSVGFASVEALQVVRYEAGQKFGLHYDALVDDGAINMTRPSPSRTHQRFATIFAVLGTDDEADASGRPPHRDTPPADPGAPGSPTIFPLAKSSSELAACFPECAPIGDIPYLPFGEQASGRDPCQVRDSGVGIELAQGDAVVFYSHLAHGQAGAFLDKWSLHGGCEVPATAPTKWGLNIWFSSHVLVNDDGDTMYTPGRSPAEMAALLDEHDDEYDEYDEYDDKGGESDDELHDEL</sequence>
<dbReference type="PANTHER" id="PTHR10869:SF226">
    <property type="entry name" value="PROLYL 4-HYDROXYLASE ALPHA SUBUNIT DOMAIN-CONTAINING PROTEIN"/>
    <property type="match status" value="1"/>
</dbReference>
<dbReference type="Proteomes" id="UP000054408">
    <property type="component" value="Unassembled WGS sequence"/>
</dbReference>
<evidence type="ECO:0000256" key="1">
    <source>
        <dbReference type="ARBA" id="ARBA00001961"/>
    </source>
</evidence>
<evidence type="ECO:0000256" key="3">
    <source>
        <dbReference type="ARBA" id="ARBA00022964"/>
    </source>
</evidence>
<evidence type="ECO:0000259" key="7">
    <source>
        <dbReference type="SMART" id="SM00702"/>
    </source>
</evidence>
<dbReference type="EMBL" id="GL349461">
    <property type="protein sequence ID" value="KNC50406.1"/>
    <property type="molecule type" value="Genomic_DNA"/>
</dbReference>
<feature type="region of interest" description="Disordered" evidence="6">
    <location>
        <begin position="295"/>
        <end position="320"/>
    </location>
</feature>
<dbReference type="OrthoDB" id="420380at2759"/>
<gene>
    <name evidence="8" type="ORF">AMSG_06897</name>
</gene>
<dbReference type="Pfam" id="PF13640">
    <property type="entry name" value="2OG-FeII_Oxy_3"/>
    <property type="match status" value="1"/>
</dbReference>
<feature type="compositionally biased region" description="Acidic residues" evidence="6">
    <location>
        <begin position="445"/>
        <end position="471"/>
    </location>
</feature>
<dbReference type="GeneID" id="25565964"/>
<name>A0A0L0DE21_THETB</name>
<feature type="domain" description="Prolyl 4-hydroxylase alpha subunit" evidence="7">
    <location>
        <begin position="163"/>
        <end position="417"/>
    </location>
</feature>
<accession>A0A0L0DE21</accession>
<dbReference type="GO" id="GO:0005783">
    <property type="term" value="C:endoplasmic reticulum"/>
    <property type="evidence" value="ECO:0007669"/>
    <property type="project" value="TreeGrafter"/>
</dbReference>
<dbReference type="AlphaFoldDB" id="A0A0L0DE21"/>
<dbReference type="eggNOG" id="KOG1591">
    <property type="taxonomic scope" value="Eukaryota"/>
</dbReference>
<organism evidence="8 9">
    <name type="scientific">Thecamonas trahens ATCC 50062</name>
    <dbReference type="NCBI Taxonomy" id="461836"/>
    <lineage>
        <taxon>Eukaryota</taxon>
        <taxon>Apusozoa</taxon>
        <taxon>Apusomonadida</taxon>
        <taxon>Apusomonadidae</taxon>
        <taxon>Thecamonas</taxon>
    </lineage>
</organism>
<dbReference type="PANTHER" id="PTHR10869">
    <property type="entry name" value="PROLYL 4-HYDROXYLASE ALPHA SUBUNIT"/>
    <property type="match status" value="1"/>
</dbReference>
<dbReference type="STRING" id="461836.A0A0L0DE21"/>
<reference evidence="8 9" key="1">
    <citation type="submission" date="2010-05" db="EMBL/GenBank/DDBJ databases">
        <title>The Genome Sequence of Thecamonas trahens ATCC 50062.</title>
        <authorList>
            <consortium name="The Broad Institute Genome Sequencing Platform"/>
            <person name="Russ C."/>
            <person name="Cuomo C."/>
            <person name="Shea T."/>
            <person name="Young S.K."/>
            <person name="Zeng Q."/>
            <person name="Koehrsen M."/>
            <person name="Haas B."/>
            <person name="Borodovsky M."/>
            <person name="Guigo R."/>
            <person name="Alvarado L."/>
            <person name="Berlin A."/>
            <person name="Bochicchio J."/>
            <person name="Borenstein D."/>
            <person name="Chapman S."/>
            <person name="Chen Z."/>
            <person name="Freedman E."/>
            <person name="Gellesch M."/>
            <person name="Goldberg J."/>
            <person name="Griggs A."/>
            <person name="Gujja S."/>
            <person name="Heilman E."/>
            <person name="Heiman D."/>
            <person name="Hepburn T."/>
            <person name="Howarth C."/>
            <person name="Jen D."/>
            <person name="Larson L."/>
            <person name="Mehta T."/>
            <person name="Park D."/>
            <person name="Pearson M."/>
            <person name="Roberts A."/>
            <person name="Saif S."/>
            <person name="Shenoy N."/>
            <person name="Sisk P."/>
            <person name="Stolte C."/>
            <person name="Sykes S."/>
            <person name="Thomson T."/>
            <person name="Walk T."/>
            <person name="White J."/>
            <person name="Yandava C."/>
            <person name="Burger G."/>
            <person name="Gray M.W."/>
            <person name="Holland P.W.H."/>
            <person name="King N."/>
            <person name="Lang F.B.F."/>
            <person name="Roger A.J."/>
            <person name="Ruiz-Trillo I."/>
            <person name="Lander E."/>
            <person name="Nusbaum C."/>
        </authorList>
    </citation>
    <scope>NUCLEOTIDE SEQUENCE [LARGE SCALE GENOMIC DNA]</scope>
    <source>
        <strain evidence="8 9">ATCC 50062</strain>
    </source>
</reference>
<dbReference type="InterPro" id="IPR044862">
    <property type="entry name" value="Pro_4_hyd_alph_FE2OG_OXY"/>
</dbReference>
<keyword evidence="2" id="KW-0479">Metal-binding</keyword>
<evidence type="ECO:0000256" key="4">
    <source>
        <dbReference type="ARBA" id="ARBA00023002"/>
    </source>
</evidence>
<dbReference type="Gene3D" id="2.60.120.620">
    <property type="entry name" value="q2cbj1_9rhob like domain"/>
    <property type="match status" value="1"/>
</dbReference>
<keyword evidence="4" id="KW-0560">Oxidoreductase</keyword>